<dbReference type="OrthoDB" id="5979581at2759"/>
<protein>
    <submittedName>
        <fullName evidence="1">Uncharacterized protein</fullName>
    </submittedName>
</protein>
<dbReference type="Proteomes" id="UP000324800">
    <property type="component" value="Unassembled WGS sequence"/>
</dbReference>
<evidence type="ECO:0000313" key="1">
    <source>
        <dbReference type="EMBL" id="KAA6380467.1"/>
    </source>
</evidence>
<gene>
    <name evidence="1" type="ORF">EZS28_024005</name>
</gene>
<evidence type="ECO:0000313" key="2">
    <source>
        <dbReference type="Proteomes" id="UP000324800"/>
    </source>
</evidence>
<dbReference type="EMBL" id="SNRW01007877">
    <property type="protein sequence ID" value="KAA6380467.1"/>
    <property type="molecule type" value="Genomic_DNA"/>
</dbReference>
<feature type="non-terminal residue" evidence="1">
    <location>
        <position position="51"/>
    </location>
</feature>
<proteinExistence type="predicted"/>
<name>A0A5J4VD95_9EUKA</name>
<accession>A0A5J4VD95</accession>
<dbReference type="AlphaFoldDB" id="A0A5J4VD95"/>
<sequence>MTTDKVQSEIQANPICIEETVCMTYVVERMLASGKSSTVFVARAKDDTKQN</sequence>
<comment type="caution">
    <text evidence="1">The sequence shown here is derived from an EMBL/GenBank/DDBJ whole genome shotgun (WGS) entry which is preliminary data.</text>
</comment>
<organism evidence="1 2">
    <name type="scientific">Streblomastix strix</name>
    <dbReference type="NCBI Taxonomy" id="222440"/>
    <lineage>
        <taxon>Eukaryota</taxon>
        <taxon>Metamonada</taxon>
        <taxon>Preaxostyla</taxon>
        <taxon>Oxymonadida</taxon>
        <taxon>Streblomastigidae</taxon>
        <taxon>Streblomastix</taxon>
    </lineage>
</organism>
<reference evidence="1 2" key="1">
    <citation type="submission" date="2019-03" db="EMBL/GenBank/DDBJ databases">
        <title>Single cell metagenomics reveals metabolic interactions within the superorganism composed of flagellate Streblomastix strix and complex community of Bacteroidetes bacteria on its surface.</title>
        <authorList>
            <person name="Treitli S.C."/>
            <person name="Kolisko M."/>
            <person name="Husnik F."/>
            <person name="Keeling P."/>
            <person name="Hampl V."/>
        </authorList>
    </citation>
    <scope>NUCLEOTIDE SEQUENCE [LARGE SCALE GENOMIC DNA]</scope>
    <source>
        <strain evidence="1">ST1C</strain>
    </source>
</reference>